<reference evidence="10 11" key="1">
    <citation type="submission" date="2017-06" db="EMBL/GenBank/DDBJ databases">
        <title>Genome sequencing of cyanobaciteial culture collection at National Institute for Environmental Studies (NIES).</title>
        <authorList>
            <person name="Hirose Y."/>
            <person name="Shimura Y."/>
            <person name="Fujisawa T."/>
            <person name="Nakamura Y."/>
            <person name="Kawachi M."/>
        </authorList>
    </citation>
    <scope>NUCLEOTIDE SEQUENCE [LARGE SCALE GENOMIC DNA]</scope>
    <source>
        <strain evidence="10 11">NIES-267</strain>
    </source>
</reference>
<dbReference type="GO" id="GO:0016887">
    <property type="term" value="F:ATP hydrolysis activity"/>
    <property type="evidence" value="ECO:0007669"/>
    <property type="project" value="InterPro"/>
</dbReference>
<evidence type="ECO:0000259" key="9">
    <source>
        <dbReference type="PROSITE" id="PS50929"/>
    </source>
</evidence>
<feature type="transmembrane region" description="Helical" evidence="7">
    <location>
        <begin position="154"/>
        <end position="173"/>
    </location>
</feature>
<keyword evidence="3" id="KW-0547">Nucleotide-binding</keyword>
<protein>
    <submittedName>
        <fullName evidence="10">ABC transporter-related protein</fullName>
    </submittedName>
</protein>
<dbReference type="InterPro" id="IPR027417">
    <property type="entry name" value="P-loop_NTPase"/>
</dbReference>
<dbReference type="InterPro" id="IPR003593">
    <property type="entry name" value="AAA+_ATPase"/>
</dbReference>
<dbReference type="InterPro" id="IPR003439">
    <property type="entry name" value="ABC_transporter-like_ATP-bd"/>
</dbReference>
<feature type="transmembrane region" description="Helical" evidence="7">
    <location>
        <begin position="74"/>
        <end position="97"/>
    </location>
</feature>
<feature type="domain" description="ABC transporter" evidence="8">
    <location>
        <begin position="356"/>
        <end position="591"/>
    </location>
</feature>
<evidence type="ECO:0000256" key="6">
    <source>
        <dbReference type="ARBA" id="ARBA00023136"/>
    </source>
</evidence>
<evidence type="ECO:0000256" key="2">
    <source>
        <dbReference type="ARBA" id="ARBA00022692"/>
    </source>
</evidence>
<comment type="subcellular location">
    <subcellularLocation>
        <location evidence="1">Cell membrane</location>
        <topology evidence="1">Multi-pass membrane protein</topology>
    </subcellularLocation>
</comment>
<dbReference type="Pfam" id="PF00005">
    <property type="entry name" value="ABC_tran"/>
    <property type="match status" value="1"/>
</dbReference>
<dbReference type="GO" id="GO:0005886">
    <property type="term" value="C:plasma membrane"/>
    <property type="evidence" value="ECO:0007669"/>
    <property type="project" value="UniProtKB-SubCell"/>
</dbReference>
<evidence type="ECO:0000259" key="8">
    <source>
        <dbReference type="PROSITE" id="PS50893"/>
    </source>
</evidence>
<evidence type="ECO:0000313" key="11">
    <source>
        <dbReference type="Proteomes" id="UP000218418"/>
    </source>
</evidence>
<dbReference type="InterPro" id="IPR017871">
    <property type="entry name" value="ABC_transporter-like_CS"/>
</dbReference>
<evidence type="ECO:0000256" key="4">
    <source>
        <dbReference type="ARBA" id="ARBA00022840"/>
    </source>
</evidence>
<dbReference type="OrthoDB" id="501491at2"/>
<feature type="transmembrane region" description="Helical" evidence="7">
    <location>
        <begin position="20"/>
        <end position="44"/>
    </location>
</feature>
<feature type="domain" description="ABC transmembrane type-1" evidence="9">
    <location>
        <begin position="19"/>
        <end position="322"/>
    </location>
</feature>
<evidence type="ECO:0000256" key="7">
    <source>
        <dbReference type="SAM" id="Phobius"/>
    </source>
</evidence>
<organism evidence="10 11">
    <name type="scientific">Calothrix parasitica NIES-267</name>
    <dbReference type="NCBI Taxonomy" id="1973488"/>
    <lineage>
        <taxon>Bacteria</taxon>
        <taxon>Bacillati</taxon>
        <taxon>Cyanobacteriota</taxon>
        <taxon>Cyanophyceae</taxon>
        <taxon>Nostocales</taxon>
        <taxon>Calotrichaceae</taxon>
        <taxon>Calothrix</taxon>
    </lineage>
</organism>
<dbReference type="Gene3D" id="3.40.50.300">
    <property type="entry name" value="P-loop containing nucleotide triphosphate hydrolases"/>
    <property type="match status" value="1"/>
</dbReference>
<feature type="transmembrane region" description="Helical" evidence="7">
    <location>
        <begin position="268"/>
        <end position="285"/>
    </location>
</feature>
<dbReference type="InterPro" id="IPR039421">
    <property type="entry name" value="Type_1_exporter"/>
</dbReference>
<dbReference type="PROSITE" id="PS50893">
    <property type="entry name" value="ABC_TRANSPORTER_2"/>
    <property type="match status" value="1"/>
</dbReference>
<dbReference type="SUPFAM" id="SSF90123">
    <property type="entry name" value="ABC transporter transmembrane region"/>
    <property type="match status" value="1"/>
</dbReference>
<keyword evidence="4" id="KW-0067">ATP-binding</keyword>
<sequence>MSTTKLLYKFAKPYPGWIILSVLLGFSGALFNGIGVTLIVPVLLKFLGQDIDFKNSPLLLKAIMYPFDNVPENYRLGLMAGAIVLTIILKNAAVYASSLSSSTLSRRITADIRQTGIKLLLDVDIDYYSKMKVGDLINRLGVETGRAAGAFRHIIKLVILVITILVFIGILLITSWELTIAATLMLGVIMVVNQYAIIRSKKFGKQLSEISKGYSIAVLETLNGVRLVKSTGNEDKEFQRIKRLIRTRETADFKSQANSEAIAPMSEVLGIVSLLGIVFLSRIIFKDQVSSLLPRILVYLFVLLRVLPLLSQLNTVRSNLANTSPSVAVIADFLDINNKPLMSSGDVYFTNLKKGIHFNSISFNYPNHDKLILQDVDLYLPRGTTLALVGGSGAGKSTVADLLPRFYDPTSGKITVDDTDLREFNLPSLRKAMGIVSQDTFLFNDSVKNNIAYGKPEASDEEVISAAKRANAYEFITKLAQGFETIIGDRGVMLSGGQRQRLAIARALLQNPEILILDEATSALDTVSERLVQEAIDDLSRDRTTLVIAHRLSTVQKADQIAVLDQGRVMEVGTHYELLQKDGYYKRLYLMQFGEQEETESNHQQSLVRVSYEMRTRLNSMIGFLLLLIENSTENVQETDKLLEEAYKAAWKIISFIDVFEDIYSLQKNRQLVPAVGENQSESTSEQQLKNIAQDFRHNTESILNSLGSLVDKKEDETQSQNEIVNQAYQSALDLLNELKDFEDGIKV</sequence>
<keyword evidence="11" id="KW-1185">Reference proteome</keyword>
<proteinExistence type="predicted"/>
<dbReference type="PROSITE" id="PS50929">
    <property type="entry name" value="ABC_TM1F"/>
    <property type="match status" value="1"/>
</dbReference>
<dbReference type="InterPro" id="IPR011527">
    <property type="entry name" value="ABC1_TM_dom"/>
</dbReference>
<dbReference type="PANTHER" id="PTHR43394:SF1">
    <property type="entry name" value="ATP-BINDING CASSETTE SUB-FAMILY B MEMBER 10, MITOCHONDRIAL"/>
    <property type="match status" value="1"/>
</dbReference>
<dbReference type="EMBL" id="AP018227">
    <property type="protein sequence ID" value="BAY87502.1"/>
    <property type="molecule type" value="Genomic_DNA"/>
</dbReference>
<dbReference type="Pfam" id="PF00664">
    <property type="entry name" value="ABC_membrane"/>
    <property type="match status" value="1"/>
</dbReference>
<dbReference type="PROSITE" id="PS00211">
    <property type="entry name" value="ABC_TRANSPORTER_1"/>
    <property type="match status" value="1"/>
</dbReference>
<dbReference type="SMART" id="SM00382">
    <property type="entry name" value="AAA"/>
    <property type="match status" value="1"/>
</dbReference>
<dbReference type="GO" id="GO:0005524">
    <property type="term" value="F:ATP binding"/>
    <property type="evidence" value="ECO:0007669"/>
    <property type="project" value="UniProtKB-KW"/>
</dbReference>
<keyword evidence="5 7" id="KW-1133">Transmembrane helix</keyword>
<gene>
    <name evidence="10" type="ORF">NIES267_70240</name>
</gene>
<dbReference type="GO" id="GO:0015421">
    <property type="term" value="F:ABC-type oligopeptide transporter activity"/>
    <property type="evidence" value="ECO:0007669"/>
    <property type="project" value="TreeGrafter"/>
</dbReference>
<keyword evidence="6 7" id="KW-0472">Membrane</keyword>
<keyword evidence="2 7" id="KW-0812">Transmembrane</keyword>
<name>A0A1Z4M1Y7_9CYAN</name>
<dbReference type="PANTHER" id="PTHR43394">
    <property type="entry name" value="ATP-DEPENDENT PERMEASE MDL1, MITOCHONDRIAL"/>
    <property type="match status" value="1"/>
</dbReference>
<feature type="transmembrane region" description="Helical" evidence="7">
    <location>
        <begin position="179"/>
        <end position="198"/>
    </location>
</feature>
<evidence type="ECO:0000256" key="1">
    <source>
        <dbReference type="ARBA" id="ARBA00004651"/>
    </source>
</evidence>
<dbReference type="SUPFAM" id="SSF52540">
    <property type="entry name" value="P-loop containing nucleoside triphosphate hydrolases"/>
    <property type="match status" value="1"/>
</dbReference>
<dbReference type="Proteomes" id="UP000218418">
    <property type="component" value="Chromosome"/>
</dbReference>
<dbReference type="AlphaFoldDB" id="A0A1Z4M1Y7"/>
<dbReference type="FunFam" id="3.40.50.300:FF:000218">
    <property type="entry name" value="Multidrug ABC transporter ATP-binding protein"/>
    <property type="match status" value="1"/>
</dbReference>
<evidence type="ECO:0000256" key="5">
    <source>
        <dbReference type="ARBA" id="ARBA00022989"/>
    </source>
</evidence>
<dbReference type="Gene3D" id="1.20.1560.10">
    <property type="entry name" value="ABC transporter type 1, transmembrane domain"/>
    <property type="match status" value="1"/>
</dbReference>
<evidence type="ECO:0000313" key="10">
    <source>
        <dbReference type="EMBL" id="BAY87502.1"/>
    </source>
</evidence>
<dbReference type="InterPro" id="IPR036640">
    <property type="entry name" value="ABC1_TM_sf"/>
</dbReference>
<evidence type="ECO:0000256" key="3">
    <source>
        <dbReference type="ARBA" id="ARBA00022741"/>
    </source>
</evidence>
<accession>A0A1Z4M1Y7</accession>